<reference evidence="2" key="1">
    <citation type="journal article" date="2019" name="Nat. Commun.">
        <title>The genome of broomcorn millet.</title>
        <authorList>
            <person name="Zou C."/>
            <person name="Miki D."/>
            <person name="Li D."/>
            <person name="Tang Q."/>
            <person name="Xiao L."/>
            <person name="Rajput S."/>
            <person name="Deng P."/>
            <person name="Jia W."/>
            <person name="Huang R."/>
            <person name="Zhang M."/>
            <person name="Sun Y."/>
            <person name="Hu J."/>
            <person name="Fu X."/>
            <person name="Schnable P.S."/>
            <person name="Li F."/>
            <person name="Zhang H."/>
            <person name="Feng B."/>
            <person name="Zhu X."/>
            <person name="Liu R."/>
            <person name="Schnable J.C."/>
            <person name="Zhu J.-K."/>
            <person name="Zhang H."/>
        </authorList>
    </citation>
    <scope>NUCLEOTIDE SEQUENCE [LARGE SCALE GENOMIC DNA]</scope>
</reference>
<evidence type="ECO:0000313" key="1">
    <source>
        <dbReference type="EMBL" id="RLM62023.1"/>
    </source>
</evidence>
<organism evidence="1 2">
    <name type="scientific">Panicum miliaceum</name>
    <name type="common">Proso millet</name>
    <name type="synonym">Broomcorn millet</name>
    <dbReference type="NCBI Taxonomy" id="4540"/>
    <lineage>
        <taxon>Eukaryota</taxon>
        <taxon>Viridiplantae</taxon>
        <taxon>Streptophyta</taxon>
        <taxon>Embryophyta</taxon>
        <taxon>Tracheophyta</taxon>
        <taxon>Spermatophyta</taxon>
        <taxon>Magnoliopsida</taxon>
        <taxon>Liliopsida</taxon>
        <taxon>Poales</taxon>
        <taxon>Poaceae</taxon>
        <taxon>PACMAD clade</taxon>
        <taxon>Panicoideae</taxon>
        <taxon>Panicodae</taxon>
        <taxon>Paniceae</taxon>
        <taxon>Panicinae</taxon>
        <taxon>Panicum</taxon>
        <taxon>Panicum sect. Panicum</taxon>
    </lineage>
</organism>
<name>A0A3L6PQC2_PANMI</name>
<dbReference type="STRING" id="4540.A0A3L6PQC2"/>
<dbReference type="EMBL" id="PQIB02000016">
    <property type="protein sequence ID" value="RLM62023.1"/>
    <property type="molecule type" value="Genomic_DNA"/>
</dbReference>
<comment type="caution">
    <text evidence="1">The sequence shown here is derived from an EMBL/GenBank/DDBJ whole genome shotgun (WGS) entry which is preliminary data.</text>
</comment>
<protein>
    <submittedName>
        <fullName evidence="1">Pentatricopeptide repeat-containing protein</fullName>
    </submittedName>
</protein>
<dbReference type="AlphaFoldDB" id="A0A3L6PQC2"/>
<evidence type="ECO:0000313" key="2">
    <source>
        <dbReference type="Proteomes" id="UP000275267"/>
    </source>
</evidence>
<gene>
    <name evidence="1" type="ORF">C2845_PM14G06950</name>
</gene>
<sequence>MPPGLAAPIRCRRLSTAAASMPLSSLTDALLATRLATHLLAVQHQPTVPLPVPVHLHIFRHPALPPASKLSFFLTATPPASPLLASTFPALLRALSAGSPTLLDELLPFTLSCPSPAALLPALLTLLSPRHASME</sequence>
<proteinExistence type="predicted"/>
<dbReference type="Proteomes" id="UP000275267">
    <property type="component" value="Unassembled WGS sequence"/>
</dbReference>
<keyword evidence="2" id="KW-1185">Reference proteome</keyword>
<accession>A0A3L6PQC2</accession>